<dbReference type="Proteomes" id="UP000034852">
    <property type="component" value="Unassembled WGS sequence"/>
</dbReference>
<reference evidence="1 2" key="1">
    <citation type="journal article" date="2015" name="Nature">
        <title>rRNA introns, odd ribosomes, and small enigmatic genomes across a large radiation of phyla.</title>
        <authorList>
            <person name="Brown C.T."/>
            <person name="Hug L.A."/>
            <person name="Thomas B.C."/>
            <person name="Sharon I."/>
            <person name="Castelle C.J."/>
            <person name="Singh A."/>
            <person name="Wilkins M.J."/>
            <person name="Williams K.H."/>
            <person name="Banfield J.F."/>
        </authorList>
    </citation>
    <scope>NUCLEOTIDE SEQUENCE [LARGE SCALE GENOMIC DNA]</scope>
</reference>
<protein>
    <submittedName>
        <fullName evidence="1">Uncharacterized protein</fullName>
    </submittedName>
</protein>
<accession>A0A0G0H7Q5</accession>
<organism evidence="1 2">
    <name type="scientific">candidate division WS6 bacterium GW2011_GWA2_37_6</name>
    <dbReference type="NCBI Taxonomy" id="1619087"/>
    <lineage>
        <taxon>Bacteria</taxon>
        <taxon>Candidatus Dojkabacteria</taxon>
    </lineage>
</organism>
<sequence length="127" mass="14355">MGLIQNLVDENMSKIEDIESLCQKILSGNYSTKHTLQEDGTILIQAIPISAMYKDEEQEEPLPFLTQEEINNNIQIIQNQTHGEVCGTCVKALNNTPNPHANMRYCKYNGTMVSKHQACCEVYKHGK</sequence>
<name>A0A0G0H7Q5_9BACT</name>
<dbReference type="AlphaFoldDB" id="A0A0G0H7Q5"/>
<evidence type="ECO:0000313" key="1">
    <source>
        <dbReference type="EMBL" id="KKQ34580.1"/>
    </source>
</evidence>
<dbReference type="EMBL" id="LBTH01000053">
    <property type="protein sequence ID" value="KKQ34580.1"/>
    <property type="molecule type" value="Genomic_DNA"/>
</dbReference>
<comment type="caution">
    <text evidence="1">The sequence shown here is derived from an EMBL/GenBank/DDBJ whole genome shotgun (WGS) entry which is preliminary data.</text>
</comment>
<evidence type="ECO:0000313" key="2">
    <source>
        <dbReference type="Proteomes" id="UP000034852"/>
    </source>
</evidence>
<proteinExistence type="predicted"/>
<gene>
    <name evidence="1" type="ORF">US52_C0053G0003</name>
</gene>